<protein>
    <submittedName>
        <fullName evidence="8">tRNA (Guanosine(18)-2'-O)-methyltransferase</fullName>
        <ecNumber evidence="8">2.1.1.34</ecNumber>
    </submittedName>
</protein>
<dbReference type="SUPFAM" id="SSF75217">
    <property type="entry name" value="alpha/beta knot"/>
    <property type="match status" value="1"/>
</dbReference>
<evidence type="ECO:0000256" key="6">
    <source>
        <dbReference type="ARBA" id="ARBA00022884"/>
    </source>
</evidence>
<feature type="domain" description="tRNA/rRNA methyltransferase SpoU type" evidence="7">
    <location>
        <begin position="3"/>
        <end position="103"/>
    </location>
</feature>
<dbReference type="InterPro" id="IPR029026">
    <property type="entry name" value="tRNA_m1G_MTases_N"/>
</dbReference>
<comment type="caution">
    <text evidence="8">The sequence shown here is derived from an EMBL/GenBank/DDBJ whole genome shotgun (WGS) entry which is preliminary data.</text>
</comment>
<name>A0A645CW18_9ZZZZ</name>
<evidence type="ECO:0000256" key="5">
    <source>
        <dbReference type="ARBA" id="ARBA00022694"/>
    </source>
</evidence>
<evidence type="ECO:0000313" key="8">
    <source>
        <dbReference type="EMBL" id="MPM81326.1"/>
    </source>
</evidence>
<keyword evidence="3 8" id="KW-0808">Transferase</keyword>
<evidence type="ECO:0000256" key="3">
    <source>
        <dbReference type="ARBA" id="ARBA00022679"/>
    </source>
</evidence>
<keyword evidence="2 8" id="KW-0489">Methyltransferase</keyword>
<gene>
    <name evidence="8" type="primary">trmH_9</name>
    <name evidence="8" type="ORF">SDC9_128378</name>
</gene>
<dbReference type="InterPro" id="IPR001537">
    <property type="entry name" value="SpoU_MeTrfase"/>
</dbReference>
<sequence>MLAKTAMGTDRTVPCRIAPDAAAAIAMLRAGNCRQVLAVECTGESVEAWSFDDYRMPLALVLGNEAHGVSAAALAACDGVIALPMFGAKASINVGNAAAAVLYAIEAKTRRGMR</sequence>
<accession>A0A645CW18</accession>
<evidence type="ECO:0000259" key="7">
    <source>
        <dbReference type="Pfam" id="PF00588"/>
    </source>
</evidence>
<keyword evidence="5" id="KW-0819">tRNA processing</keyword>
<dbReference type="EC" id="2.1.1.34" evidence="8"/>
<dbReference type="Gene3D" id="3.40.1280.10">
    <property type="match status" value="1"/>
</dbReference>
<organism evidence="8">
    <name type="scientific">bioreactor metagenome</name>
    <dbReference type="NCBI Taxonomy" id="1076179"/>
    <lineage>
        <taxon>unclassified sequences</taxon>
        <taxon>metagenomes</taxon>
        <taxon>ecological metagenomes</taxon>
    </lineage>
</organism>
<dbReference type="InterPro" id="IPR033671">
    <property type="entry name" value="TrmH"/>
</dbReference>
<dbReference type="EMBL" id="VSSQ01030699">
    <property type="protein sequence ID" value="MPM81326.1"/>
    <property type="molecule type" value="Genomic_DNA"/>
</dbReference>
<keyword evidence="1" id="KW-0820">tRNA-binding</keyword>
<dbReference type="GO" id="GO:0002938">
    <property type="term" value="P:tRNA guanine ribose methylation"/>
    <property type="evidence" value="ECO:0007669"/>
    <property type="project" value="TreeGrafter"/>
</dbReference>
<evidence type="ECO:0000256" key="1">
    <source>
        <dbReference type="ARBA" id="ARBA00022555"/>
    </source>
</evidence>
<keyword evidence="4" id="KW-0949">S-adenosyl-L-methionine</keyword>
<dbReference type="GO" id="GO:0141100">
    <property type="term" value="F:tRNA (guanine(18)-2'-O)-methyltransferase activity"/>
    <property type="evidence" value="ECO:0007669"/>
    <property type="project" value="UniProtKB-EC"/>
</dbReference>
<dbReference type="GO" id="GO:0000049">
    <property type="term" value="F:tRNA binding"/>
    <property type="evidence" value="ECO:0007669"/>
    <property type="project" value="UniProtKB-KW"/>
</dbReference>
<dbReference type="InterPro" id="IPR029028">
    <property type="entry name" value="Alpha/beta_knot_MTases"/>
</dbReference>
<proteinExistence type="predicted"/>
<reference evidence="8" key="1">
    <citation type="submission" date="2019-08" db="EMBL/GenBank/DDBJ databases">
        <authorList>
            <person name="Kucharzyk K."/>
            <person name="Murdoch R.W."/>
            <person name="Higgins S."/>
            <person name="Loffler F."/>
        </authorList>
    </citation>
    <scope>NUCLEOTIDE SEQUENCE</scope>
</reference>
<dbReference type="Pfam" id="PF00588">
    <property type="entry name" value="SpoU_methylase"/>
    <property type="match status" value="1"/>
</dbReference>
<dbReference type="AlphaFoldDB" id="A0A645CW18"/>
<dbReference type="PANTHER" id="PTHR43453:SF1">
    <property type="entry name" value="TRNA_RRNA METHYLTRANSFERASE SPOU TYPE DOMAIN-CONTAINING PROTEIN"/>
    <property type="match status" value="1"/>
</dbReference>
<dbReference type="PANTHER" id="PTHR43453">
    <property type="entry name" value="RRNA METHYLASE-LIKE"/>
    <property type="match status" value="1"/>
</dbReference>
<evidence type="ECO:0000256" key="2">
    <source>
        <dbReference type="ARBA" id="ARBA00022603"/>
    </source>
</evidence>
<evidence type="ECO:0000256" key="4">
    <source>
        <dbReference type="ARBA" id="ARBA00022691"/>
    </source>
</evidence>
<keyword evidence="6" id="KW-0694">RNA-binding</keyword>